<protein>
    <submittedName>
        <fullName evidence="1">Uncharacterized protein</fullName>
    </submittedName>
</protein>
<dbReference type="InterPro" id="IPR029058">
    <property type="entry name" value="AB_hydrolase_fold"/>
</dbReference>
<reference evidence="1" key="2">
    <citation type="submission" date="2020-09" db="EMBL/GenBank/DDBJ databases">
        <authorList>
            <person name="Sun Q."/>
            <person name="Zhou Y."/>
        </authorList>
    </citation>
    <scope>NUCLEOTIDE SEQUENCE</scope>
    <source>
        <strain evidence="1">CGMCC 4.7368</strain>
    </source>
</reference>
<name>A0A917ZF53_9ACTN</name>
<gene>
    <name evidence="1" type="ORF">GCM10012289_73060</name>
</gene>
<dbReference type="EMBL" id="BMNH01000041">
    <property type="protein sequence ID" value="GGO82250.1"/>
    <property type="molecule type" value="Genomic_DNA"/>
</dbReference>
<comment type="caution">
    <text evidence="1">The sequence shown here is derived from an EMBL/GenBank/DDBJ whole genome shotgun (WGS) entry which is preliminary data.</text>
</comment>
<dbReference type="Gene3D" id="3.40.50.1820">
    <property type="entry name" value="alpha/beta hydrolase"/>
    <property type="match status" value="1"/>
</dbReference>
<accession>A0A917ZF53</accession>
<dbReference type="Pfam" id="PF03403">
    <property type="entry name" value="PAF-AH_p_II"/>
    <property type="match status" value="1"/>
</dbReference>
<dbReference type="RefSeq" id="WP_225263881.1">
    <property type="nucleotide sequence ID" value="NZ_BMNH01000041.1"/>
</dbReference>
<dbReference type="SUPFAM" id="SSF53474">
    <property type="entry name" value="alpha/beta-Hydrolases"/>
    <property type="match status" value="1"/>
</dbReference>
<proteinExistence type="predicted"/>
<keyword evidence="2" id="KW-1185">Reference proteome</keyword>
<dbReference type="AlphaFoldDB" id="A0A917ZF53"/>
<reference evidence="1" key="1">
    <citation type="journal article" date="2014" name="Int. J. Syst. Evol. Microbiol.">
        <title>Complete genome sequence of Corynebacterium casei LMG S-19264T (=DSM 44701T), isolated from a smear-ripened cheese.</title>
        <authorList>
            <consortium name="US DOE Joint Genome Institute (JGI-PGF)"/>
            <person name="Walter F."/>
            <person name="Albersmeier A."/>
            <person name="Kalinowski J."/>
            <person name="Ruckert C."/>
        </authorList>
    </citation>
    <scope>NUCLEOTIDE SEQUENCE</scope>
    <source>
        <strain evidence="1">CGMCC 4.7368</strain>
    </source>
</reference>
<evidence type="ECO:0000313" key="2">
    <source>
        <dbReference type="Proteomes" id="UP000646523"/>
    </source>
</evidence>
<organism evidence="1 2">
    <name type="scientific">Nonomuraea cavernae</name>
    <dbReference type="NCBI Taxonomy" id="2045107"/>
    <lineage>
        <taxon>Bacteria</taxon>
        <taxon>Bacillati</taxon>
        <taxon>Actinomycetota</taxon>
        <taxon>Actinomycetes</taxon>
        <taxon>Streptosporangiales</taxon>
        <taxon>Streptosporangiaceae</taxon>
        <taxon>Nonomuraea</taxon>
    </lineage>
</organism>
<dbReference type="Proteomes" id="UP000646523">
    <property type="component" value="Unassembled WGS sequence"/>
</dbReference>
<evidence type="ECO:0000313" key="1">
    <source>
        <dbReference type="EMBL" id="GGO82250.1"/>
    </source>
</evidence>
<sequence>MAGIDHTYESHATTLSDGRVAECLACDSDSDTDPGFGAGLVQGRAADVSFVLDQLTAKWQHFDLIDRKRIAMAGQSIGGATTVPAVVKDPRIRAGIDMDGTTYARIPGSASPGRSCSWVRTSMSRAAVTIRGTVTGSC</sequence>